<feature type="non-terminal residue" evidence="1">
    <location>
        <position position="1"/>
    </location>
</feature>
<gene>
    <name evidence="1" type="ORF">LCGC14_3115420</name>
</gene>
<name>A0A0F8WSW0_9ZZZZ</name>
<dbReference type="AlphaFoldDB" id="A0A0F8WSW0"/>
<organism evidence="1">
    <name type="scientific">marine sediment metagenome</name>
    <dbReference type="NCBI Taxonomy" id="412755"/>
    <lineage>
        <taxon>unclassified sequences</taxon>
        <taxon>metagenomes</taxon>
        <taxon>ecological metagenomes</taxon>
    </lineage>
</organism>
<protein>
    <submittedName>
        <fullName evidence="1">Uncharacterized protein</fullName>
    </submittedName>
</protein>
<reference evidence="1" key="1">
    <citation type="journal article" date="2015" name="Nature">
        <title>Complex archaea that bridge the gap between prokaryotes and eukaryotes.</title>
        <authorList>
            <person name="Spang A."/>
            <person name="Saw J.H."/>
            <person name="Jorgensen S.L."/>
            <person name="Zaremba-Niedzwiedzka K."/>
            <person name="Martijn J."/>
            <person name="Lind A.E."/>
            <person name="van Eijk R."/>
            <person name="Schleper C."/>
            <person name="Guy L."/>
            <person name="Ettema T.J."/>
        </authorList>
    </citation>
    <scope>NUCLEOTIDE SEQUENCE</scope>
</reference>
<sequence length="135" mass="15779">LRTQYRLIAVEEEILSKSEEIIQQTLAPKYFRLGKSLIMELAFKPEGMTDRKYFEQMGFSWSRCQNAMTIAEGYATAEEVKGMAVAEAVKVAREKRREEKEKKREAATYTKDPSTNIFFRCHLSDNFPKKKQRDI</sequence>
<evidence type="ECO:0000313" key="1">
    <source>
        <dbReference type="EMBL" id="KKK51390.1"/>
    </source>
</evidence>
<comment type="caution">
    <text evidence="1">The sequence shown here is derived from an EMBL/GenBank/DDBJ whole genome shotgun (WGS) entry which is preliminary data.</text>
</comment>
<proteinExistence type="predicted"/>
<accession>A0A0F8WSW0</accession>
<dbReference type="EMBL" id="LAZR01067532">
    <property type="protein sequence ID" value="KKK51390.1"/>
    <property type="molecule type" value="Genomic_DNA"/>
</dbReference>